<dbReference type="PROSITE" id="PS50835">
    <property type="entry name" value="IG_LIKE"/>
    <property type="match status" value="2"/>
</dbReference>
<keyword evidence="1" id="KW-0393">Immunoglobulin domain</keyword>
<keyword evidence="3" id="KW-0675">Receptor</keyword>
<evidence type="ECO:0000313" key="4">
    <source>
        <dbReference type="Proteomes" id="UP000225706"/>
    </source>
</evidence>
<feature type="domain" description="Ig-like" evidence="2">
    <location>
        <begin position="143"/>
        <end position="238"/>
    </location>
</feature>
<reference evidence="4" key="1">
    <citation type="journal article" date="2017" name="bioRxiv">
        <title>Comparative analysis of the genomes of Stylophora pistillata and Acropora digitifera provides evidence for extensive differences between species of corals.</title>
        <authorList>
            <person name="Voolstra C.R."/>
            <person name="Li Y."/>
            <person name="Liew Y.J."/>
            <person name="Baumgarten S."/>
            <person name="Zoccola D."/>
            <person name="Flot J.-F."/>
            <person name="Tambutte S."/>
            <person name="Allemand D."/>
            <person name="Aranda M."/>
        </authorList>
    </citation>
    <scope>NUCLEOTIDE SEQUENCE [LARGE SCALE GENOMIC DNA]</scope>
</reference>
<dbReference type="SMART" id="SM00409">
    <property type="entry name" value="IG"/>
    <property type="match status" value="2"/>
</dbReference>
<dbReference type="Gene3D" id="2.60.40.10">
    <property type="entry name" value="Immunoglobulins"/>
    <property type="match status" value="2"/>
</dbReference>
<dbReference type="InterPro" id="IPR007110">
    <property type="entry name" value="Ig-like_dom"/>
</dbReference>
<dbReference type="PANTHER" id="PTHR10075:SF14">
    <property type="entry name" value="CELL ADHESION MOLECULE DSCAM2-RELATED"/>
    <property type="match status" value="1"/>
</dbReference>
<protein>
    <submittedName>
        <fullName evidence="3">Fc receptor-like protein 5</fullName>
    </submittedName>
</protein>
<dbReference type="InterPro" id="IPR013783">
    <property type="entry name" value="Ig-like_fold"/>
</dbReference>
<dbReference type="OrthoDB" id="5983873at2759"/>
<organism evidence="3 4">
    <name type="scientific">Stylophora pistillata</name>
    <name type="common">Smooth cauliflower coral</name>
    <dbReference type="NCBI Taxonomy" id="50429"/>
    <lineage>
        <taxon>Eukaryota</taxon>
        <taxon>Metazoa</taxon>
        <taxon>Cnidaria</taxon>
        <taxon>Anthozoa</taxon>
        <taxon>Hexacorallia</taxon>
        <taxon>Scleractinia</taxon>
        <taxon>Astrocoeniina</taxon>
        <taxon>Pocilloporidae</taxon>
        <taxon>Stylophora</taxon>
    </lineage>
</organism>
<dbReference type="Proteomes" id="UP000225706">
    <property type="component" value="Unassembled WGS sequence"/>
</dbReference>
<evidence type="ECO:0000259" key="2">
    <source>
        <dbReference type="PROSITE" id="PS50835"/>
    </source>
</evidence>
<comment type="caution">
    <text evidence="3">The sequence shown here is derived from an EMBL/GenBank/DDBJ whole genome shotgun (WGS) entry which is preliminary data.</text>
</comment>
<dbReference type="PANTHER" id="PTHR10075">
    <property type="entry name" value="BASIGIN RELATED"/>
    <property type="match status" value="1"/>
</dbReference>
<gene>
    <name evidence="3" type="primary">Fcrl5</name>
    <name evidence="3" type="ORF">AWC38_SpisGene8787</name>
</gene>
<proteinExistence type="predicted"/>
<dbReference type="Pfam" id="PF13927">
    <property type="entry name" value="Ig_3"/>
    <property type="match status" value="1"/>
</dbReference>
<name>A0A2B4SCL3_STYPI</name>
<dbReference type="SUPFAM" id="SSF48726">
    <property type="entry name" value="Immunoglobulin"/>
    <property type="match status" value="2"/>
</dbReference>
<evidence type="ECO:0000256" key="1">
    <source>
        <dbReference type="ARBA" id="ARBA00023319"/>
    </source>
</evidence>
<accession>A0A2B4SCL3</accession>
<evidence type="ECO:0000313" key="3">
    <source>
        <dbReference type="EMBL" id="PFX26560.1"/>
    </source>
</evidence>
<dbReference type="EMBL" id="LSMT01000123">
    <property type="protein sequence ID" value="PFX26560.1"/>
    <property type="molecule type" value="Genomic_DNA"/>
</dbReference>
<dbReference type="InterPro" id="IPR003599">
    <property type="entry name" value="Ig_sub"/>
</dbReference>
<dbReference type="InterPro" id="IPR036179">
    <property type="entry name" value="Ig-like_dom_sf"/>
</dbReference>
<keyword evidence="4" id="KW-1185">Reference proteome</keyword>
<feature type="domain" description="Ig-like" evidence="2">
    <location>
        <begin position="32"/>
        <end position="119"/>
    </location>
</feature>
<dbReference type="AlphaFoldDB" id="A0A2B4SCL3"/>
<sequence length="298" mass="34055">MRITNVTIEDDSLYGELGRYECDAFAKNESAPKRHGFTISVITRDEIPKLVVVLHTNSLICNLTRRGKNKNTPLKGISWYKDGKLLVSLRNPETEIKEVFLAPLKFKDVGVRDGGNYTCLMEVLLRHFKSYIVSDYIVIHIAPWFENRDDKTVRAKLGDNVTLECSARGYPLKVEWRFKSERNKTVKSCIVSSTDEHYNDVTQDGRSNRNYLTITNLDKAHFGVYYCCLQAGCSDNITEDQCQRFDLVEAGTEAHLRAPMEMWWAKLSFRPSLACVIVPIRDSVVIHSVLIFSILPPK</sequence>